<gene>
    <name evidence="2" type="ORF">B6S08_07315</name>
</gene>
<comment type="caution">
    <text evidence="2">The sequence shown here is derived from an EMBL/GenBank/DDBJ whole genome shotgun (WGS) entry which is preliminary data.</text>
</comment>
<dbReference type="Proteomes" id="UP000242757">
    <property type="component" value="Unassembled WGS sequence"/>
</dbReference>
<protein>
    <recommendedName>
        <fullName evidence="4">Flagellar biosynthesis protein FlgP</fullName>
    </recommendedName>
</protein>
<dbReference type="InterPro" id="IPR007293">
    <property type="entry name" value="FlgP"/>
</dbReference>
<dbReference type="RefSeq" id="WP_094200067.1">
    <property type="nucleotide sequence ID" value="NZ_NBIM01000001.1"/>
</dbReference>
<dbReference type="EMBL" id="NBIM01000001">
    <property type="protein sequence ID" value="OXY83293.1"/>
    <property type="molecule type" value="Genomic_DNA"/>
</dbReference>
<proteinExistence type="predicted"/>
<feature type="signal peptide" evidence="1">
    <location>
        <begin position="1"/>
        <end position="23"/>
    </location>
</feature>
<keyword evidence="1" id="KW-0732">Signal</keyword>
<dbReference type="PROSITE" id="PS51257">
    <property type="entry name" value="PROKAR_LIPOPROTEIN"/>
    <property type="match status" value="1"/>
</dbReference>
<name>A0A233RIT7_9GAMM</name>
<organism evidence="2 3">
    <name type="scientific">Oceanimonas doudoroffii</name>
    <dbReference type="NCBI Taxonomy" id="84158"/>
    <lineage>
        <taxon>Bacteria</taxon>
        <taxon>Pseudomonadati</taxon>
        <taxon>Pseudomonadota</taxon>
        <taxon>Gammaproteobacteria</taxon>
        <taxon>Aeromonadales</taxon>
        <taxon>Aeromonadaceae</taxon>
        <taxon>Oceanimonas</taxon>
    </lineage>
</organism>
<sequence>MRNKLLALLASLWLTGCAGQGSADAPARNHLYAVGYAPISLQRPADYQQKLLHAMRASRMDAYRELSEQLGGVMISSSSQLDSHILQDGTVNSASRGVVRGARVVNSYPDGDMYVTELELDLALYRKLRRDGQ</sequence>
<accession>A0A233RIT7</accession>
<evidence type="ECO:0000256" key="1">
    <source>
        <dbReference type="SAM" id="SignalP"/>
    </source>
</evidence>
<evidence type="ECO:0008006" key="4">
    <source>
        <dbReference type="Google" id="ProtNLM"/>
    </source>
</evidence>
<feature type="chain" id="PRO_5012940789" description="Flagellar biosynthesis protein FlgP" evidence="1">
    <location>
        <begin position="24"/>
        <end position="133"/>
    </location>
</feature>
<dbReference type="PIRSF" id="PIRSF028687">
    <property type="entry name" value="UCP028687"/>
    <property type="match status" value="1"/>
</dbReference>
<evidence type="ECO:0000313" key="3">
    <source>
        <dbReference type="Proteomes" id="UP000242757"/>
    </source>
</evidence>
<keyword evidence="3" id="KW-1185">Reference proteome</keyword>
<reference evidence="2 3" key="1">
    <citation type="submission" date="2017-08" db="EMBL/GenBank/DDBJ databases">
        <title>A Genome Sequence of Oceanimonas doudoroffii ATCC 27123T.</title>
        <authorList>
            <person name="Brennan M.A."/>
            <person name="Maclea K.S."/>
            <person name="Mcclelland W.D."/>
            <person name="Trachtenberg A.M."/>
        </authorList>
    </citation>
    <scope>NUCLEOTIDE SEQUENCE [LARGE SCALE GENOMIC DNA]</scope>
    <source>
        <strain evidence="2 3">ATCC 27123</strain>
    </source>
</reference>
<evidence type="ECO:0000313" key="2">
    <source>
        <dbReference type="EMBL" id="OXY83293.1"/>
    </source>
</evidence>
<dbReference type="AlphaFoldDB" id="A0A233RIT7"/>
<dbReference type="OrthoDB" id="7348506at2"/>